<accession>A0A420S4X2</accession>
<dbReference type="SUPFAM" id="SSF52833">
    <property type="entry name" value="Thioredoxin-like"/>
    <property type="match status" value="1"/>
</dbReference>
<dbReference type="Gene3D" id="3.40.30.10">
    <property type="entry name" value="Glutaredoxin"/>
    <property type="match status" value="1"/>
</dbReference>
<reference evidence="2 3" key="1">
    <citation type="journal article" date="2018" name="Sci. Rep.">
        <title>Characterisation of pathogen-specific regions and novel effector candidates in Fusarium oxysporum f. sp. cepae.</title>
        <authorList>
            <person name="Armitage A.D."/>
            <person name="Taylor A."/>
            <person name="Sobczyk M.K."/>
            <person name="Baxter L."/>
            <person name="Greenfield B.P."/>
            <person name="Bates H.J."/>
            <person name="Wilson F."/>
            <person name="Jackson A.C."/>
            <person name="Ott S."/>
            <person name="Harrison R.J."/>
            <person name="Clarkson J.P."/>
        </authorList>
    </citation>
    <scope>NUCLEOTIDE SEQUENCE [LARGE SCALE GENOMIC DNA]</scope>
    <source>
        <strain evidence="2 3">Fp_A8</strain>
    </source>
</reference>
<evidence type="ECO:0000313" key="3">
    <source>
        <dbReference type="Proteomes" id="UP000283569"/>
    </source>
</evidence>
<feature type="compositionally biased region" description="Basic and acidic residues" evidence="1">
    <location>
        <begin position="255"/>
        <end position="264"/>
    </location>
</feature>
<dbReference type="PANTHER" id="PTHR35891">
    <property type="entry name" value="THIOL:DISULFIDE INTERCHANGE PROTEIN DSBA"/>
    <property type="match status" value="1"/>
</dbReference>
<evidence type="ECO:0008006" key="4">
    <source>
        <dbReference type="Google" id="ProtNLM"/>
    </source>
</evidence>
<comment type="caution">
    <text evidence="2">The sequence shown here is derived from an EMBL/GenBank/DDBJ whole genome shotgun (WGS) entry which is preliminary data.</text>
</comment>
<dbReference type="Proteomes" id="UP000283569">
    <property type="component" value="Unassembled WGS sequence"/>
</dbReference>
<sequence>MTLLTQRRQALATLAGITASLALPSKAADLPAKAGTPVAETGEMKPYEVLNPPIKGDLTRVRLLFSYDCPFCRNYHNGLVQWGATLPKPLSFEATPLITSEGENAFNAVLGRLITQDVAPQAIQTYDYLMYMKLQGDPELGTPPSGRLTVTDVLRTIVQAGGEGKAVQAYLKGRGQGVENRVSSHARLVRTYKLTSTPSVALAGRFVVTPDNAQGNPQHAHAVDFGGLLKNGKPKGQDAAAAPAPLDAPSVLRSEPIDSKSKDLPDWLKDSKRLQDMLGADANYRVENPKVIRRVEAPFPGLEGYVVEATSFSDATPEGKKELYVFYTDKSKRYLMVGMMIDMQKNRDVNVDVERFVRGELADNPAKALRPQDMHAIVVPGGAGSAVSFVVDLGKQAGRDSMLNLVRFHQTLRRDGAAVRPLRLVLVSAGHDEFATAAMAIAYGAETINGTGLVKAMEFAEKARDVAWLQPKSMGKDSEVKRILGTGVFKMEDNSTQALLARLDTLPLVYDGEKERMVNVPLPASQADWKRLLTKK</sequence>
<evidence type="ECO:0000313" key="2">
    <source>
        <dbReference type="EMBL" id="RKL24321.1"/>
    </source>
</evidence>
<dbReference type="PANTHER" id="PTHR35891:SF3">
    <property type="entry name" value="THIOL:DISULFIDE INTERCHANGE PROTEIN DSBL"/>
    <property type="match status" value="1"/>
</dbReference>
<protein>
    <recommendedName>
        <fullName evidence="4">Thioredoxin-like fold domain-containing protein</fullName>
    </recommendedName>
</protein>
<organism evidence="2 3">
    <name type="scientific">Gibberella intermedia</name>
    <name type="common">Bulb rot disease fungus</name>
    <name type="synonym">Fusarium proliferatum</name>
    <dbReference type="NCBI Taxonomy" id="948311"/>
    <lineage>
        <taxon>Eukaryota</taxon>
        <taxon>Fungi</taxon>
        <taxon>Dikarya</taxon>
        <taxon>Ascomycota</taxon>
        <taxon>Pezizomycotina</taxon>
        <taxon>Sordariomycetes</taxon>
        <taxon>Hypocreomycetidae</taxon>
        <taxon>Hypocreales</taxon>
        <taxon>Nectriaceae</taxon>
        <taxon>Fusarium</taxon>
        <taxon>Fusarium fujikuroi species complex</taxon>
    </lineage>
</organism>
<evidence type="ECO:0000256" key="1">
    <source>
        <dbReference type="SAM" id="MobiDB-lite"/>
    </source>
</evidence>
<dbReference type="InterPro" id="IPR006311">
    <property type="entry name" value="TAT_signal"/>
</dbReference>
<gene>
    <name evidence="2" type="ORF">BFJ72_g14293</name>
</gene>
<dbReference type="InterPro" id="IPR036249">
    <property type="entry name" value="Thioredoxin-like_sf"/>
</dbReference>
<name>A0A420S4X2_GIBIN</name>
<dbReference type="PROSITE" id="PS51318">
    <property type="entry name" value="TAT"/>
    <property type="match status" value="1"/>
</dbReference>
<feature type="region of interest" description="Disordered" evidence="1">
    <location>
        <begin position="233"/>
        <end position="264"/>
    </location>
</feature>
<dbReference type="EMBL" id="MRDB01000102">
    <property type="protein sequence ID" value="RKL24321.1"/>
    <property type="molecule type" value="Genomic_DNA"/>
</dbReference>
<dbReference type="InterPro" id="IPR050824">
    <property type="entry name" value="Thiol_disulfide_DsbA"/>
</dbReference>
<dbReference type="AlphaFoldDB" id="A0A420S4X2"/>
<proteinExistence type="predicted"/>
<feature type="compositionally biased region" description="Low complexity" evidence="1">
    <location>
        <begin position="238"/>
        <end position="249"/>
    </location>
</feature>